<name>A0A0A8X984_MESS1</name>
<feature type="transmembrane region" description="Helical" evidence="1">
    <location>
        <begin position="36"/>
        <end position="57"/>
    </location>
</feature>
<dbReference type="AlphaFoldDB" id="A0A0A8X984"/>
<sequence length="82" mass="9383">MKKNRYLLYLLLCGVMLYIGMPELNFQLGGKEALFASSWLFLALLVFAGNLAAFLYTPKKRARTASRKMESNLKRKSRVYTG</sequence>
<gene>
    <name evidence="2" type="ORF">SAMD00020551_4681</name>
</gene>
<dbReference type="OrthoDB" id="2969610at2"/>
<evidence type="ECO:0000256" key="1">
    <source>
        <dbReference type="SAM" id="Phobius"/>
    </source>
</evidence>
<protein>
    <submittedName>
        <fullName evidence="2">Uncharacterized protein</fullName>
    </submittedName>
</protein>
<dbReference type="RefSeq" id="WP_041968062.1">
    <property type="nucleotide sequence ID" value="NZ_BASE01000126.1"/>
</dbReference>
<dbReference type="EMBL" id="BASE01000126">
    <property type="protein sequence ID" value="GAM16468.1"/>
    <property type="molecule type" value="Genomic_DNA"/>
</dbReference>
<dbReference type="STRING" id="1321606.SAMD00020551_4681"/>
<evidence type="ECO:0000313" key="2">
    <source>
        <dbReference type="EMBL" id="GAM16468.1"/>
    </source>
</evidence>
<proteinExistence type="predicted"/>
<evidence type="ECO:0000313" key="3">
    <source>
        <dbReference type="Proteomes" id="UP000031014"/>
    </source>
</evidence>
<keyword evidence="1" id="KW-1133">Transmembrane helix</keyword>
<comment type="caution">
    <text evidence="2">The sequence shown here is derived from an EMBL/GenBank/DDBJ whole genome shotgun (WGS) entry which is preliminary data.</text>
</comment>
<feature type="transmembrane region" description="Helical" evidence="1">
    <location>
        <begin position="7"/>
        <end position="24"/>
    </location>
</feature>
<accession>A0A0A8X984</accession>
<keyword evidence="1" id="KW-0812">Transmembrane</keyword>
<organism evidence="2 3">
    <name type="scientific">Mesobacillus selenatarsenatis (strain DSM 18680 / JCM 14380 / FERM P-15431 / SF-1)</name>
    <dbReference type="NCBI Taxonomy" id="1321606"/>
    <lineage>
        <taxon>Bacteria</taxon>
        <taxon>Bacillati</taxon>
        <taxon>Bacillota</taxon>
        <taxon>Bacilli</taxon>
        <taxon>Bacillales</taxon>
        <taxon>Bacillaceae</taxon>
        <taxon>Mesobacillus</taxon>
    </lineage>
</organism>
<keyword evidence="1" id="KW-0472">Membrane</keyword>
<dbReference type="Proteomes" id="UP000031014">
    <property type="component" value="Unassembled WGS sequence"/>
</dbReference>
<reference evidence="2 3" key="1">
    <citation type="submission" date="2013-06" db="EMBL/GenBank/DDBJ databases">
        <title>Whole genome shotgun sequence of Bacillus selenatarsenatis SF-1.</title>
        <authorList>
            <person name="Kuroda M."/>
            <person name="Sei K."/>
            <person name="Yamashita M."/>
            <person name="Ike M."/>
        </authorList>
    </citation>
    <scope>NUCLEOTIDE SEQUENCE [LARGE SCALE GENOMIC DNA]</scope>
    <source>
        <strain evidence="2 3">SF-1</strain>
    </source>
</reference>
<keyword evidence="3" id="KW-1185">Reference proteome</keyword>